<dbReference type="RefSeq" id="WP_263369850.1">
    <property type="nucleotide sequence ID" value="NZ_JAGSYD010000001.1"/>
</dbReference>
<sequence length="343" mass="37014">MAWVLATALSVMTMSAKAQQPAAQEPLPDADSVLKVQSSIVFIPTTVQTKKGEVIYGLRAGQFVVEADGVPQTVMLDNSEDVRPVALAVVVQCSRSYADEYPKMQGVNTMIEAMLGGGPSQVAVLDFGSEPEVITNFTTNTTRRERALGSITPCDDDPKAAIFDAVAAANKLFERMDPKGRHVILLLSETRDHGSKIKAEEVIRALGKTDTIVESLAYSPGRDAVVEDLKHSDGAAGGPIGLILMAVQALRKNVSKELARESGGEYINFGSQQKFDMGLNGLANRVDNYYLLSFQPHFAPGQGEAGNFHRLTVKLPEYPNANIHHRESYWSDAAGNAEKPAAK</sequence>
<accession>A0ABW1Z9L1</accession>
<evidence type="ECO:0000256" key="1">
    <source>
        <dbReference type="SAM" id="SignalP"/>
    </source>
</evidence>
<proteinExistence type="predicted"/>
<keyword evidence="4" id="KW-1185">Reference proteome</keyword>
<feature type="domain" description="VWFA" evidence="2">
    <location>
        <begin position="101"/>
        <end position="188"/>
    </location>
</feature>
<protein>
    <submittedName>
        <fullName evidence="3">VWA domain-containing protein</fullName>
    </submittedName>
</protein>
<comment type="caution">
    <text evidence="3">The sequence shown here is derived from an EMBL/GenBank/DDBJ whole genome shotgun (WGS) entry which is preliminary data.</text>
</comment>
<dbReference type="InterPro" id="IPR036465">
    <property type="entry name" value="vWFA_dom_sf"/>
</dbReference>
<feature type="signal peptide" evidence="1">
    <location>
        <begin position="1"/>
        <end position="18"/>
    </location>
</feature>
<dbReference type="Gene3D" id="3.40.50.410">
    <property type="entry name" value="von Willebrand factor, type A domain"/>
    <property type="match status" value="1"/>
</dbReference>
<feature type="chain" id="PRO_5045614594" evidence="1">
    <location>
        <begin position="19"/>
        <end position="343"/>
    </location>
</feature>
<name>A0ABW1Z9L1_9BACT</name>
<evidence type="ECO:0000313" key="4">
    <source>
        <dbReference type="Proteomes" id="UP001596391"/>
    </source>
</evidence>
<dbReference type="InterPro" id="IPR017802">
    <property type="entry name" value="VWFA-rel_acidobac-type"/>
</dbReference>
<dbReference type="InterPro" id="IPR002035">
    <property type="entry name" value="VWF_A"/>
</dbReference>
<organism evidence="3 4">
    <name type="scientific">Granulicella cerasi</name>
    <dbReference type="NCBI Taxonomy" id="741063"/>
    <lineage>
        <taxon>Bacteria</taxon>
        <taxon>Pseudomonadati</taxon>
        <taxon>Acidobacteriota</taxon>
        <taxon>Terriglobia</taxon>
        <taxon>Terriglobales</taxon>
        <taxon>Acidobacteriaceae</taxon>
        <taxon>Granulicella</taxon>
    </lineage>
</organism>
<gene>
    <name evidence="3" type="ORF">ACFQBQ_11285</name>
</gene>
<dbReference type="EMBL" id="JBHSWI010000001">
    <property type="protein sequence ID" value="MFC6646154.1"/>
    <property type="molecule type" value="Genomic_DNA"/>
</dbReference>
<dbReference type="SUPFAM" id="SSF53300">
    <property type="entry name" value="vWA-like"/>
    <property type="match status" value="1"/>
</dbReference>
<dbReference type="Proteomes" id="UP001596391">
    <property type="component" value="Unassembled WGS sequence"/>
</dbReference>
<dbReference type="NCBIfam" id="TIGR03436">
    <property type="entry name" value="acidobact_VWFA"/>
    <property type="match status" value="1"/>
</dbReference>
<evidence type="ECO:0000313" key="3">
    <source>
        <dbReference type="EMBL" id="MFC6646154.1"/>
    </source>
</evidence>
<reference evidence="4" key="1">
    <citation type="journal article" date="2019" name="Int. J. Syst. Evol. Microbiol.">
        <title>The Global Catalogue of Microorganisms (GCM) 10K type strain sequencing project: providing services to taxonomists for standard genome sequencing and annotation.</title>
        <authorList>
            <consortium name="The Broad Institute Genomics Platform"/>
            <consortium name="The Broad Institute Genome Sequencing Center for Infectious Disease"/>
            <person name="Wu L."/>
            <person name="Ma J."/>
        </authorList>
    </citation>
    <scope>NUCLEOTIDE SEQUENCE [LARGE SCALE GENOMIC DNA]</scope>
    <source>
        <strain evidence="4">CGMCC 1.16026</strain>
    </source>
</reference>
<keyword evidence="1" id="KW-0732">Signal</keyword>
<dbReference type="Pfam" id="PF13519">
    <property type="entry name" value="VWA_2"/>
    <property type="match status" value="1"/>
</dbReference>
<evidence type="ECO:0000259" key="2">
    <source>
        <dbReference type="Pfam" id="PF13519"/>
    </source>
</evidence>